<evidence type="ECO:0008006" key="4">
    <source>
        <dbReference type="Google" id="ProtNLM"/>
    </source>
</evidence>
<accession>A0ABM7MR26</accession>
<proteinExistence type="predicted"/>
<evidence type="ECO:0000313" key="3">
    <source>
        <dbReference type="Proteomes" id="UP000824366"/>
    </source>
</evidence>
<keyword evidence="1" id="KW-0472">Membrane</keyword>
<reference evidence="2 3" key="1">
    <citation type="journal article" date="2021" name="Microbiol. Spectr.">
        <title>A Single Bacterium Capable of Oxidation and Reduction of Iron at Circumneutral pH.</title>
        <authorList>
            <person name="Kato S."/>
            <person name="Ohkuma M."/>
        </authorList>
    </citation>
    <scope>NUCLEOTIDE SEQUENCE [LARGE SCALE GENOMIC DNA]</scope>
    <source>
        <strain evidence="2 3">MIZ03</strain>
    </source>
</reference>
<name>A0ABM7MR26_9BURK</name>
<evidence type="ECO:0000256" key="1">
    <source>
        <dbReference type="SAM" id="Phobius"/>
    </source>
</evidence>
<evidence type="ECO:0000313" key="2">
    <source>
        <dbReference type="EMBL" id="BCO28756.1"/>
    </source>
</evidence>
<gene>
    <name evidence="2" type="ORF">MIZ03_3666</name>
</gene>
<protein>
    <recommendedName>
        <fullName evidence="4">Toxin CptA</fullName>
    </recommendedName>
</protein>
<dbReference type="EMBL" id="AP024238">
    <property type="protein sequence ID" value="BCO28756.1"/>
    <property type="molecule type" value="Genomic_DNA"/>
</dbReference>
<sequence>MHNAPAVAFPTGRSAFQGGLLGVLLGCEVLTLVAWSLAADLLFGWPQVVALVGICVTGIWAVWSWWHTPAGHLTWDGAVWHVSFTDSSWRVQPVPVIDLQRSMLLYLNSTETTSANWVWLDRSFSPSRWMALRRAIHDQRNHHNTAQSSLITSPERISK</sequence>
<keyword evidence="1" id="KW-0812">Transmembrane</keyword>
<organism evidence="2 3">
    <name type="scientific">Rhodoferax lithotrophicus</name>
    <dbReference type="NCBI Taxonomy" id="2798804"/>
    <lineage>
        <taxon>Bacteria</taxon>
        <taxon>Pseudomonadati</taxon>
        <taxon>Pseudomonadota</taxon>
        <taxon>Betaproteobacteria</taxon>
        <taxon>Burkholderiales</taxon>
        <taxon>Comamonadaceae</taxon>
        <taxon>Rhodoferax</taxon>
    </lineage>
</organism>
<keyword evidence="1" id="KW-1133">Transmembrane helix</keyword>
<keyword evidence="3" id="KW-1185">Reference proteome</keyword>
<feature type="transmembrane region" description="Helical" evidence="1">
    <location>
        <begin position="44"/>
        <end position="66"/>
    </location>
</feature>
<dbReference type="Proteomes" id="UP000824366">
    <property type="component" value="Chromosome"/>
</dbReference>
<feature type="transmembrane region" description="Helical" evidence="1">
    <location>
        <begin position="20"/>
        <end position="38"/>
    </location>
</feature>